<dbReference type="InterPro" id="IPR006379">
    <property type="entry name" value="HAD-SF_hydro_IIB"/>
</dbReference>
<dbReference type="PATRIC" id="fig|1121353.3.peg.888"/>
<dbReference type="RefSeq" id="WP_015650747.1">
    <property type="nucleotide sequence ID" value="NC_020506.1"/>
</dbReference>
<dbReference type="PROSITE" id="PS01228">
    <property type="entry name" value="COF_1"/>
    <property type="match status" value="1"/>
</dbReference>
<proteinExistence type="predicted"/>
<reference evidence="1 2" key="1">
    <citation type="submission" date="2013-02" db="EMBL/GenBank/DDBJ databases">
        <title>The complete genome sequence of Corynebacterium callunae DSM 20147.</title>
        <authorList>
            <person name="Ruckert C."/>
            <person name="Albersmeier A."/>
            <person name="Kalinowski J."/>
        </authorList>
    </citation>
    <scope>NUCLEOTIDE SEQUENCE [LARGE SCALE GENOMIC DNA]</scope>
    <source>
        <strain evidence="1 2">DSM 20147</strain>
    </source>
</reference>
<keyword evidence="2" id="KW-1185">Reference proteome</keyword>
<protein>
    <recommendedName>
        <fullName evidence="3">HAD family hydrolase</fullName>
    </recommendedName>
</protein>
<dbReference type="SFLD" id="SFLDS00003">
    <property type="entry name" value="Haloacid_Dehalogenase"/>
    <property type="match status" value="1"/>
</dbReference>
<organism evidence="1 2">
    <name type="scientific">Corynebacterium callunae DSM 20147</name>
    <dbReference type="NCBI Taxonomy" id="1121353"/>
    <lineage>
        <taxon>Bacteria</taxon>
        <taxon>Bacillati</taxon>
        <taxon>Actinomycetota</taxon>
        <taxon>Actinomycetes</taxon>
        <taxon>Mycobacteriales</taxon>
        <taxon>Corynebacteriaceae</taxon>
        <taxon>Corynebacterium</taxon>
    </lineage>
</organism>
<sequence length="266" mass="28919">MDFRLVATDMDGTLLNDQRRIPEGFWKVLEQLREQDIAFAPASGRQLATLQTQFERAGEPLSYIAENGTVVVHNGEIISLTTIDGETVHSIIDAARESSVDMGVVVCRPERAFVERFDAAFREEGSQYYLALDEVEDLHEVVNDEVIKVAIFTFADAEKDCAPVIRAAAPGANVVVSGEHWVDVMDKSANKGHALATLREALGIAESETLVFGDYLNDTELMKAAGTSYAMANAHPDILALADEIAPSNAEAGVVVVLQNLLSEEL</sequence>
<dbReference type="SUPFAM" id="SSF56784">
    <property type="entry name" value="HAD-like"/>
    <property type="match status" value="1"/>
</dbReference>
<dbReference type="InterPro" id="IPR023214">
    <property type="entry name" value="HAD_sf"/>
</dbReference>
<dbReference type="eggNOG" id="COG0561">
    <property type="taxonomic scope" value="Bacteria"/>
</dbReference>
<dbReference type="InterPro" id="IPR036412">
    <property type="entry name" value="HAD-like_sf"/>
</dbReference>
<dbReference type="GO" id="GO:0016791">
    <property type="term" value="F:phosphatase activity"/>
    <property type="evidence" value="ECO:0007669"/>
    <property type="project" value="TreeGrafter"/>
</dbReference>
<dbReference type="STRING" id="1121353.H924_04330"/>
<dbReference type="NCBIfam" id="TIGR01484">
    <property type="entry name" value="HAD-SF-IIB"/>
    <property type="match status" value="1"/>
</dbReference>
<dbReference type="OrthoDB" id="3180855at2"/>
<evidence type="ECO:0008006" key="3">
    <source>
        <dbReference type="Google" id="ProtNLM"/>
    </source>
</evidence>
<dbReference type="Pfam" id="PF08282">
    <property type="entry name" value="Hydrolase_3"/>
    <property type="match status" value="1"/>
</dbReference>
<gene>
    <name evidence="1" type="ORF">H924_04330</name>
</gene>
<dbReference type="AlphaFoldDB" id="M1UT24"/>
<dbReference type="EMBL" id="CP004354">
    <property type="protein sequence ID" value="AGG66312.1"/>
    <property type="molecule type" value="Genomic_DNA"/>
</dbReference>
<dbReference type="Gene3D" id="3.40.50.1000">
    <property type="entry name" value="HAD superfamily/HAD-like"/>
    <property type="match status" value="1"/>
</dbReference>
<dbReference type="SFLD" id="SFLDG01140">
    <property type="entry name" value="C2.B:_Phosphomannomutase_and_P"/>
    <property type="match status" value="1"/>
</dbReference>
<dbReference type="Proteomes" id="UP000011760">
    <property type="component" value="Chromosome"/>
</dbReference>
<dbReference type="PANTHER" id="PTHR10000">
    <property type="entry name" value="PHOSPHOSERINE PHOSPHATASE"/>
    <property type="match status" value="1"/>
</dbReference>
<dbReference type="InterPro" id="IPR000150">
    <property type="entry name" value="Cof"/>
</dbReference>
<name>M1UT24_9CORY</name>
<evidence type="ECO:0000313" key="1">
    <source>
        <dbReference type="EMBL" id="AGG66312.1"/>
    </source>
</evidence>
<dbReference type="SFLD" id="SFLDG01144">
    <property type="entry name" value="C2.B.4:_PGP_Like"/>
    <property type="match status" value="1"/>
</dbReference>
<evidence type="ECO:0000313" key="2">
    <source>
        <dbReference type="Proteomes" id="UP000011760"/>
    </source>
</evidence>
<dbReference type="KEGG" id="ccn:H924_04330"/>
<dbReference type="HOGENOM" id="CLU_044146_5_1_11"/>
<accession>M1UT24</accession>
<dbReference type="NCBIfam" id="TIGR00099">
    <property type="entry name" value="Cof-subfamily"/>
    <property type="match status" value="1"/>
</dbReference>
<dbReference type="Gene3D" id="3.30.1240.10">
    <property type="match status" value="1"/>
</dbReference>
<dbReference type="GO" id="GO:0000287">
    <property type="term" value="F:magnesium ion binding"/>
    <property type="evidence" value="ECO:0007669"/>
    <property type="project" value="TreeGrafter"/>
</dbReference>
<dbReference type="CDD" id="cd07518">
    <property type="entry name" value="HAD_YbiV-Like"/>
    <property type="match status" value="1"/>
</dbReference>
<dbReference type="GO" id="GO:0005829">
    <property type="term" value="C:cytosol"/>
    <property type="evidence" value="ECO:0007669"/>
    <property type="project" value="TreeGrafter"/>
</dbReference>
<dbReference type="PANTHER" id="PTHR10000:SF53">
    <property type="entry name" value="5-AMINO-6-(5-PHOSPHO-D-RIBITYLAMINO)URACIL PHOSPHATASE YBJI-RELATED"/>
    <property type="match status" value="1"/>
</dbReference>